<comment type="caution">
    <text evidence="8">The sequence shown here is derived from an EMBL/GenBank/DDBJ whole genome shotgun (WGS) entry which is preliminary data.</text>
</comment>
<evidence type="ECO:0000256" key="1">
    <source>
        <dbReference type="ARBA" id="ARBA00001946"/>
    </source>
</evidence>
<dbReference type="EMBL" id="JBANMG010000008">
    <property type="protein sequence ID" value="KAK6950528.1"/>
    <property type="molecule type" value="Genomic_DNA"/>
</dbReference>
<dbReference type="GO" id="GO:0000103">
    <property type="term" value="P:sulfate assimilation"/>
    <property type="evidence" value="ECO:0007669"/>
    <property type="project" value="TreeGrafter"/>
</dbReference>
<dbReference type="PANTHER" id="PTHR43200:SF2">
    <property type="entry name" value="3'(2'),5'-BISPHOSPHATE NUCLEOTIDASE"/>
    <property type="match status" value="1"/>
</dbReference>
<keyword evidence="5 6" id="KW-0460">Magnesium</keyword>
<evidence type="ECO:0000313" key="8">
    <source>
        <dbReference type="EMBL" id="KAK6950528.1"/>
    </source>
</evidence>
<proteinExistence type="inferred from homology"/>
<feature type="transmembrane region" description="Helical" evidence="7">
    <location>
        <begin position="286"/>
        <end position="308"/>
    </location>
</feature>
<dbReference type="SUPFAM" id="SSF56655">
    <property type="entry name" value="Carbohydrate phosphatase"/>
    <property type="match status" value="1"/>
</dbReference>
<accession>A0AAX6MCV7</accession>
<dbReference type="CDD" id="cd01517">
    <property type="entry name" value="PAP_phosphatase"/>
    <property type="match status" value="1"/>
</dbReference>
<dbReference type="GO" id="GO:0046872">
    <property type="term" value="F:metal ion binding"/>
    <property type="evidence" value="ECO:0007669"/>
    <property type="project" value="UniProtKB-KW"/>
</dbReference>
<reference evidence="8 9" key="1">
    <citation type="journal article" date="2024" name="Front Chem Biol">
        <title>Unveiling the potential of Daldinia eschscholtzii MFLUCC 19-0629 through bioactivity and bioinformatics studies for enhanced sustainable agriculture production.</title>
        <authorList>
            <person name="Brooks S."/>
            <person name="Weaver J.A."/>
            <person name="Klomchit A."/>
            <person name="Alharthi S.A."/>
            <person name="Onlamun T."/>
            <person name="Nurani R."/>
            <person name="Vong T.K."/>
            <person name="Alberti F."/>
            <person name="Greco C."/>
        </authorList>
    </citation>
    <scope>NUCLEOTIDE SEQUENCE [LARGE SCALE GENOMIC DNA]</scope>
    <source>
        <strain evidence="8">MFLUCC 19-0629</strain>
    </source>
</reference>
<evidence type="ECO:0000256" key="2">
    <source>
        <dbReference type="ARBA" id="ARBA00009759"/>
    </source>
</evidence>
<dbReference type="InterPro" id="IPR000760">
    <property type="entry name" value="Inositol_monophosphatase-like"/>
</dbReference>
<sequence length="385" mass="41928">MCLMYVIAQLLSELNSLRKRFEMDSPYSKELQVAIAAVQSAAKLSQAVISVEDKGVIEKDDLSPVTVADFAIQALLTATIHHAFPDDKFVGEESAADLRANPVLLGRVWELLQRLQEDQARSLCKLPDTPDQMCEMIDWCGFGEPGGPQAGRVWVFDPIDGTKTFVRREAYAINVALLEGSSQVLSVVGCPTISADAATPITNTSVDPTGRGCIVFAVKGHGTYIRALVASSPDEVRVRKIEPHAGAESSQALRPVSCYNMLDSGVDDVHRLIMDKLNIENKGCDLLAWVLRWVTLGIGLANMTVWVYKQRSRTGKIWDHAGAMLLFEEVGGKITDVDGKPIDLGVGRKMSANHGFVAAPKALHATVLDTVQQVLREQGKEHLLG</sequence>
<feature type="binding site" evidence="6">
    <location>
        <position position="157"/>
    </location>
    <ligand>
        <name>Mg(2+)</name>
        <dbReference type="ChEBI" id="CHEBI:18420"/>
        <label>1</label>
        <note>catalytic</note>
    </ligand>
</feature>
<keyword evidence="3 6" id="KW-0479">Metal-binding</keyword>
<feature type="binding site" evidence="6">
    <location>
        <position position="160"/>
    </location>
    <ligand>
        <name>Mg(2+)</name>
        <dbReference type="ChEBI" id="CHEBI:18420"/>
        <label>1</label>
        <note>catalytic</note>
    </ligand>
</feature>
<gene>
    <name evidence="8" type="ORF">Daesc_008856</name>
</gene>
<feature type="binding site" evidence="6">
    <location>
        <position position="92"/>
    </location>
    <ligand>
        <name>Mg(2+)</name>
        <dbReference type="ChEBI" id="CHEBI:18420"/>
        <label>1</label>
        <note>catalytic</note>
    </ligand>
</feature>
<dbReference type="Pfam" id="PF00459">
    <property type="entry name" value="Inositol_P"/>
    <property type="match status" value="1"/>
</dbReference>
<evidence type="ECO:0000256" key="5">
    <source>
        <dbReference type="ARBA" id="ARBA00022842"/>
    </source>
</evidence>
<protein>
    <recommendedName>
        <fullName evidence="10">3'(2'),5'-bisphosphate nucleotidase</fullName>
    </recommendedName>
</protein>
<keyword evidence="7" id="KW-0472">Membrane</keyword>
<evidence type="ECO:0000256" key="7">
    <source>
        <dbReference type="SAM" id="Phobius"/>
    </source>
</evidence>
<keyword evidence="7" id="KW-0812">Transmembrane</keyword>
<evidence type="ECO:0000256" key="4">
    <source>
        <dbReference type="ARBA" id="ARBA00022801"/>
    </source>
</evidence>
<dbReference type="Gene3D" id="3.40.190.80">
    <property type="match status" value="1"/>
</dbReference>
<organism evidence="8 9">
    <name type="scientific">Daldinia eschscholtzii</name>
    <dbReference type="NCBI Taxonomy" id="292717"/>
    <lineage>
        <taxon>Eukaryota</taxon>
        <taxon>Fungi</taxon>
        <taxon>Dikarya</taxon>
        <taxon>Ascomycota</taxon>
        <taxon>Pezizomycotina</taxon>
        <taxon>Sordariomycetes</taxon>
        <taxon>Xylariomycetidae</taxon>
        <taxon>Xylariales</taxon>
        <taxon>Hypoxylaceae</taxon>
        <taxon>Daldinia</taxon>
    </lineage>
</organism>
<evidence type="ECO:0000256" key="3">
    <source>
        <dbReference type="ARBA" id="ARBA00022723"/>
    </source>
</evidence>
<evidence type="ECO:0008006" key="10">
    <source>
        <dbReference type="Google" id="ProtNLM"/>
    </source>
</evidence>
<feature type="binding site" evidence="6">
    <location>
        <position position="159"/>
    </location>
    <ligand>
        <name>Mg(2+)</name>
        <dbReference type="ChEBI" id="CHEBI:18420"/>
        <label>1</label>
        <note>catalytic</note>
    </ligand>
</feature>
<dbReference type="AlphaFoldDB" id="A0AAX6MCV7"/>
<dbReference type="Gene3D" id="3.30.540.10">
    <property type="entry name" value="Fructose-1,6-Bisphosphatase, subunit A, domain 1"/>
    <property type="match status" value="1"/>
</dbReference>
<name>A0AAX6MCV7_9PEZI</name>
<dbReference type="Proteomes" id="UP001369815">
    <property type="component" value="Unassembled WGS sequence"/>
</dbReference>
<comment type="similarity">
    <text evidence="2">Belongs to the inositol monophosphatase superfamily.</text>
</comment>
<dbReference type="InterPro" id="IPR051090">
    <property type="entry name" value="Inositol_monoP_superfamily"/>
</dbReference>
<keyword evidence="7" id="KW-1133">Transmembrane helix</keyword>
<keyword evidence="9" id="KW-1185">Reference proteome</keyword>
<feature type="binding site" evidence="6">
    <location>
        <position position="319"/>
    </location>
    <ligand>
        <name>Mg(2+)</name>
        <dbReference type="ChEBI" id="CHEBI:18420"/>
        <label>1</label>
        <note>catalytic</note>
    </ligand>
</feature>
<comment type="cofactor">
    <cofactor evidence="1 6">
        <name>Mg(2+)</name>
        <dbReference type="ChEBI" id="CHEBI:18420"/>
    </cofactor>
</comment>
<evidence type="ECO:0000313" key="9">
    <source>
        <dbReference type="Proteomes" id="UP001369815"/>
    </source>
</evidence>
<dbReference type="PANTHER" id="PTHR43200">
    <property type="entry name" value="PHOSPHATASE"/>
    <property type="match status" value="1"/>
</dbReference>
<dbReference type="GO" id="GO:0008441">
    <property type="term" value="F:3'(2'),5'-bisphosphate nucleotidase activity"/>
    <property type="evidence" value="ECO:0007669"/>
    <property type="project" value="TreeGrafter"/>
</dbReference>
<keyword evidence="4" id="KW-0378">Hydrolase</keyword>
<evidence type="ECO:0000256" key="6">
    <source>
        <dbReference type="PIRSR" id="PIRSR600760-2"/>
    </source>
</evidence>